<dbReference type="EMBL" id="CP113432">
    <property type="protein sequence ID" value="WAI52188.1"/>
    <property type="molecule type" value="Genomic_DNA"/>
</dbReference>
<organism evidence="2 3">
    <name type="scientific">Pseudomonas triclosanedens</name>
    <dbReference type="NCBI Taxonomy" id="2961893"/>
    <lineage>
        <taxon>Bacteria</taxon>
        <taxon>Pseudomonadati</taxon>
        <taxon>Pseudomonadota</taxon>
        <taxon>Gammaproteobacteria</taxon>
        <taxon>Pseudomonadales</taxon>
        <taxon>Pseudomonadaceae</taxon>
        <taxon>Pseudomonas</taxon>
    </lineage>
</organism>
<evidence type="ECO:0000313" key="2">
    <source>
        <dbReference type="EMBL" id="WAI52188.1"/>
    </source>
</evidence>
<keyword evidence="1" id="KW-0732">Signal</keyword>
<name>A0ABY7A7W3_9PSED</name>
<reference evidence="2" key="1">
    <citation type="submission" date="2022-11" db="EMBL/GenBank/DDBJ databases">
        <title>Pseudomonas triclosanedens sp. nov., a triclosan degrader isolated from activated sludge.</title>
        <authorList>
            <person name="Yin Y."/>
            <person name="Lu Z."/>
        </authorList>
    </citation>
    <scope>NUCLEOTIDE SEQUENCE</scope>
    <source>
        <strain evidence="2">ZM23</strain>
    </source>
</reference>
<protein>
    <submittedName>
        <fullName evidence="2">Adhesin</fullName>
    </submittedName>
</protein>
<feature type="signal peptide" evidence="1">
    <location>
        <begin position="1"/>
        <end position="19"/>
    </location>
</feature>
<dbReference type="Proteomes" id="UP001163624">
    <property type="component" value="Chromosome"/>
</dbReference>
<evidence type="ECO:0000313" key="3">
    <source>
        <dbReference type="Proteomes" id="UP001163624"/>
    </source>
</evidence>
<sequence length="196" mass="20026">MRAFVFCASALLLPLLAHAASQTEQDNAMIDGTGRDYVGNVSVNQAAGNQQQQSNARALANGTNSHASTYQNQQLQLIDPDASLDASASIKGNSFQGSGVVGVNQGAGLGNQQINALRISASNTASHPESLDDSTLAQSVAVTRNSGSPVAMPGQRIVNTDDQAFAGSVGVVQVNQSAGVGNQSYNNLSIRVAGGL</sequence>
<proteinExistence type="predicted"/>
<feature type="chain" id="PRO_5047076679" evidence="1">
    <location>
        <begin position="20"/>
        <end position="196"/>
    </location>
</feature>
<dbReference type="RefSeq" id="WP_254474455.1">
    <property type="nucleotide sequence ID" value="NZ_CP113432.1"/>
</dbReference>
<accession>A0ABY7A7W3</accession>
<keyword evidence="3" id="KW-1185">Reference proteome</keyword>
<gene>
    <name evidence="2" type="ORF">OU419_13360</name>
</gene>
<evidence type="ECO:0000256" key="1">
    <source>
        <dbReference type="SAM" id="SignalP"/>
    </source>
</evidence>